<evidence type="ECO:0000256" key="3">
    <source>
        <dbReference type="ARBA" id="ARBA00023125"/>
    </source>
</evidence>
<feature type="modified residue" description="4-aspartylphosphate" evidence="4">
    <location>
        <position position="59"/>
    </location>
</feature>
<evidence type="ECO:0000259" key="5">
    <source>
        <dbReference type="PROSITE" id="PS50110"/>
    </source>
</evidence>
<dbReference type="RefSeq" id="WP_174409520.1">
    <property type="nucleotide sequence ID" value="NZ_BLVP01000007.1"/>
</dbReference>
<dbReference type="GO" id="GO:0006355">
    <property type="term" value="P:regulation of DNA-templated transcription"/>
    <property type="evidence" value="ECO:0007669"/>
    <property type="project" value="TreeGrafter"/>
</dbReference>
<dbReference type="AlphaFoldDB" id="A0A7J0BT30"/>
<dbReference type="Pfam" id="PF00072">
    <property type="entry name" value="Response_reg"/>
    <property type="match status" value="1"/>
</dbReference>
<dbReference type="Proteomes" id="UP000503820">
    <property type="component" value="Unassembled WGS sequence"/>
</dbReference>
<reference evidence="6 7" key="1">
    <citation type="submission" date="2020-05" db="EMBL/GenBank/DDBJ databases">
        <title>Draft genome sequence of Desulfovibrio psychrotolerans JS1T.</title>
        <authorList>
            <person name="Ueno A."/>
            <person name="Tamazawa S."/>
            <person name="Tamamura S."/>
            <person name="Murakami T."/>
            <person name="Kiyama T."/>
            <person name="Inomata H."/>
            <person name="Amano Y."/>
            <person name="Miyakawa K."/>
            <person name="Tamaki H."/>
            <person name="Naganuma T."/>
            <person name="Kaneko K."/>
        </authorList>
    </citation>
    <scope>NUCLEOTIDE SEQUENCE [LARGE SCALE GENOMIC DNA]</scope>
    <source>
        <strain evidence="6 7">JS1</strain>
    </source>
</reference>
<keyword evidence="3" id="KW-0238">DNA-binding</keyword>
<feature type="domain" description="Response regulatory" evidence="5">
    <location>
        <begin position="5"/>
        <end position="124"/>
    </location>
</feature>
<name>A0A7J0BT30_9BACT</name>
<keyword evidence="1 4" id="KW-0597">Phosphoprotein</keyword>
<dbReference type="InterPro" id="IPR039420">
    <property type="entry name" value="WalR-like"/>
</dbReference>
<dbReference type="GO" id="GO:0000156">
    <property type="term" value="F:phosphorelay response regulator activity"/>
    <property type="evidence" value="ECO:0007669"/>
    <property type="project" value="TreeGrafter"/>
</dbReference>
<evidence type="ECO:0000256" key="1">
    <source>
        <dbReference type="ARBA" id="ARBA00022553"/>
    </source>
</evidence>
<dbReference type="GO" id="GO:0000976">
    <property type="term" value="F:transcription cis-regulatory region binding"/>
    <property type="evidence" value="ECO:0007669"/>
    <property type="project" value="TreeGrafter"/>
</dbReference>
<dbReference type="PROSITE" id="PS50110">
    <property type="entry name" value="RESPONSE_REGULATORY"/>
    <property type="match status" value="1"/>
</dbReference>
<dbReference type="GO" id="GO:0005829">
    <property type="term" value="C:cytosol"/>
    <property type="evidence" value="ECO:0007669"/>
    <property type="project" value="TreeGrafter"/>
</dbReference>
<sequence length="141" mass="15406">MSGLRILFIDDEGAFTSTLLERLELRNIQAQAALDGHSGISRLDDAAREGTPFHAVVLDVLMPGMDGLETLRHIRQRHPEIPVVVLTGHGSTRDGMRAMQLGAADYLVKPVDIEELVRVVRNASEYAGTLPMQPAEPPQAD</sequence>
<evidence type="ECO:0000256" key="4">
    <source>
        <dbReference type="PROSITE-ProRule" id="PRU00169"/>
    </source>
</evidence>
<gene>
    <name evidence="6" type="ORF">DSM19430T_15540</name>
</gene>
<evidence type="ECO:0000256" key="2">
    <source>
        <dbReference type="ARBA" id="ARBA00023012"/>
    </source>
</evidence>
<evidence type="ECO:0000313" key="7">
    <source>
        <dbReference type="Proteomes" id="UP000503820"/>
    </source>
</evidence>
<dbReference type="SUPFAM" id="SSF52172">
    <property type="entry name" value="CheY-like"/>
    <property type="match status" value="1"/>
</dbReference>
<dbReference type="PANTHER" id="PTHR48111">
    <property type="entry name" value="REGULATOR OF RPOS"/>
    <property type="match status" value="1"/>
</dbReference>
<accession>A0A7J0BT30</accession>
<proteinExistence type="predicted"/>
<dbReference type="InterPro" id="IPR001789">
    <property type="entry name" value="Sig_transdc_resp-reg_receiver"/>
</dbReference>
<organism evidence="6 7">
    <name type="scientific">Desulfovibrio psychrotolerans</name>
    <dbReference type="NCBI Taxonomy" id="415242"/>
    <lineage>
        <taxon>Bacteria</taxon>
        <taxon>Pseudomonadati</taxon>
        <taxon>Thermodesulfobacteriota</taxon>
        <taxon>Desulfovibrionia</taxon>
        <taxon>Desulfovibrionales</taxon>
        <taxon>Desulfovibrionaceae</taxon>
        <taxon>Desulfovibrio</taxon>
    </lineage>
</organism>
<dbReference type="Gene3D" id="3.40.50.2300">
    <property type="match status" value="1"/>
</dbReference>
<evidence type="ECO:0000313" key="6">
    <source>
        <dbReference type="EMBL" id="GFM36870.1"/>
    </source>
</evidence>
<protein>
    <submittedName>
        <fullName evidence="6">Response regulator</fullName>
    </submittedName>
</protein>
<keyword evidence="7" id="KW-1185">Reference proteome</keyword>
<dbReference type="SMART" id="SM00448">
    <property type="entry name" value="REC"/>
    <property type="match status" value="1"/>
</dbReference>
<keyword evidence="2" id="KW-0902">Two-component regulatory system</keyword>
<dbReference type="InterPro" id="IPR011006">
    <property type="entry name" value="CheY-like_superfamily"/>
</dbReference>
<dbReference type="PANTHER" id="PTHR48111:SF40">
    <property type="entry name" value="PHOSPHATE REGULON TRANSCRIPTIONAL REGULATORY PROTEIN PHOB"/>
    <property type="match status" value="1"/>
</dbReference>
<dbReference type="GO" id="GO:0032993">
    <property type="term" value="C:protein-DNA complex"/>
    <property type="evidence" value="ECO:0007669"/>
    <property type="project" value="TreeGrafter"/>
</dbReference>
<dbReference type="EMBL" id="BLVP01000007">
    <property type="protein sequence ID" value="GFM36870.1"/>
    <property type="molecule type" value="Genomic_DNA"/>
</dbReference>
<comment type="caution">
    <text evidence="6">The sequence shown here is derived from an EMBL/GenBank/DDBJ whole genome shotgun (WGS) entry which is preliminary data.</text>
</comment>